<keyword evidence="1" id="KW-0732">Signal</keyword>
<gene>
    <name evidence="2" type="ORF">ADN01_14960</name>
</gene>
<dbReference type="PATRIC" id="fig|229921.5.peg.993"/>
<dbReference type="AlphaFoldDB" id="A0A0N8GNM2"/>
<protein>
    <recommendedName>
        <fullName evidence="4">DUF2207 domain-containing protein</fullName>
    </recommendedName>
</protein>
<evidence type="ECO:0000256" key="1">
    <source>
        <dbReference type="SAM" id="SignalP"/>
    </source>
</evidence>
<keyword evidence="3" id="KW-1185">Reference proteome</keyword>
<reference evidence="2 3" key="1">
    <citation type="submission" date="2015-07" db="EMBL/GenBank/DDBJ databases">
        <title>Genome sequence of Levilinea saccharolytica DSM 16555.</title>
        <authorList>
            <person name="Hemp J."/>
            <person name="Ward L.M."/>
            <person name="Pace L.A."/>
            <person name="Fischer W.W."/>
        </authorList>
    </citation>
    <scope>NUCLEOTIDE SEQUENCE [LARGE SCALE GENOMIC DNA]</scope>
    <source>
        <strain evidence="2 3">KIBI-1</strain>
    </source>
</reference>
<accession>A0A0N8GNM2</accession>
<proteinExistence type="predicted"/>
<dbReference type="RefSeq" id="WP_062418825.1">
    <property type="nucleotide sequence ID" value="NZ_DF967974.1"/>
</dbReference>
<dbReference type="STRING" id="229921.ADN01_14960"/>
<name>A0A0N8GNM2_9CHLR</name>
<sequence>MIKRFSILLFLCLFLGLNVTNAEAQTYRFQVPKSETVLFINADGTASVEYYIDFLNDASADPIDYVDIGLPNSNYANNSIQADIDGVAITDIAASPYVKPGIALGLGANAIQPGRAGRVHVYIGKIERMIYPSTENESEPYASFQFQPNYFGSEYVSGQTDMTMRIIMPPGLKPEEPRYYPPSNWPGNKEPESGLTTDGDVFYEWRAANASSSAKYVFGGAFPARLIPDNTIVRAPAVTVDNDTLGCLGFGFCLTAFIGVTSYLSIVGSRKRRMEYLPPKIAIEGHGVKRGLTSVEAAVLLQTPPDRVLTMILFSVIKKGAAAVKTKDPLELSIVEPQPEGLRPYELEFLAAFKETKKDARRKGMQEVMIGLVKSVTQSMKGFSAKETKQYYQDIMTRAWQQVEAADTPDVKMQKFDEYMGWTMLDRRFENRTQDVFRTGPVFIPTWWHRWDPTFTGSSPVVGTAGHNASPVSAGMPSGSGSTTINLPQLPGADFAASMVNGIQNFSSNVIGDLGNFTSAVTNKTNPVPKSSYSSRSSSRGGGGCACACACAGCACACAGGGR</sequence>
<evidence type="ECO:0008006" key="4">
    <source>
        <dbReference type="Google" id="ProtNLM"/>
    </source>
</evidence>
<dbReference type="EMBL" id="LGCM01000055">
    <property type="protein sequence ID" value="KPL78490.1"/>
    <property type="molecule type" value="Genomic_DNA"/>
</dbReference>
<comment type="caution">
    <text evidence="2">The sequence shown here is derived from an EMBL/GenBank/DDBJ whole genome shotgun (WGS) entry which is preliminary data.</text>
</comment>
<evidence type="ECO:0000313" key="2">
    <source>
        <dbReference type="EMBL" id="KPL78490.1"/>
    </source>
</evidence>
<organism evidence="2 3">
    <name type="scientific">Levilinea saccharolytica</name>
    <dbReference type="NCBI Taxonomy" id="229921"/>
    <lineage>
        <taxon>Bacteria</taxon>
        <taxon>Bacillati</taxon>
        <taxon>Chloroflexota</taxon>
        <taxon>Anaerolineae</taxon>
        <taxon>Anaerolineales</taxon>
        <taxon>Anaerolineaceae</taxon>
        <taxon>Levilinea</taxon>
    </lineage>
</organism>
<dbReference type="Proteomes" id="UP000050501">
    <property type="component" value="Unassembled WGS sequence"/>
</dbReference>
<feature type="signal peptide" evidence="1">
    <location>
        <begin position="1"/>
        <end position="24"/>
    </location>
</feature>
<evidence type="ECO:0000313" key="3">
    <source>
        <dbReference type="Proteomes" id="UP000050501"/>
    </source>
</evidence>
<feature type="chain" id="PRO_5006025813" description="DUF2207 domain-containing protein" evidence="1">
    <location>
        <begin position="25"/>
        <end position="563"/>
    </location>
</feature>